<dbReference type="Pfam" id="PF00072">
    <property type="entry name" value="Response_reg"/>
    <property type="match status" value="1"/>
</dbReference>
<dbReference type="PATRIC" id="fig|1203610.3.peg.3163"/>
<dbReference type="InterPro" id="IPR005467">
    <property type="entry name" value="His_kinase_dom"/>
</dbReference>
<dbReference type="InterPro" id="IPR004358">
    <property type="entry name" value="Sig_transdc_His_kin-like_C"/>
</dbReference>
<feature type="domain" description="HTH araC/xylS-type" evidence="9">
    <location>
        <begin position="1211"/>
        <end position="1310"/>
    </location>
</feature>
<dbReference type="Gene3D" id="2.130.10.10">
    <property type="entry name" value="YVTN repeat-like/Quinoprotein amine dehydrogenase"/>
    <property type="match status" value="2"/>
</dbReference>
<dbReference type="STRING" id="1203610.HMPREF1536_03097"/>
<evidence type="ECO:0000259" key="10">
    <source>
        <dbReference type="PROSITE" id="PS50109"/>
    </source>
</evidence>
<dbReference type="SMART" id="SM00387">
    <property type="entry name" value="HATPase_c"/>
    <property type="match status" value="1"/>
</dbReference>
<dbReference type="InterPro" id="IPR011110">
    <property type="entry name" value="Reg_prop"/>
</dbReference>
<feature type="domain" description="Histidine kinase" evidence="10">
    <location>
        <begin position="808"/>
        <end position="1024"/>
    </location>
</feature>
<gene>
    <name evidence="12" type="ORF">HMPREF1536_03097</name>
</gene>
<dbReference type="GO" id="GO:0003700">
    <property type="term" value="F:DNA-binding transcription factor activity"/>
    <property type="evidence" value="ECO:0007669"/>
    <property type="project" value="InterPro"/>
</dbReference>
<reference evidence="12 13" key="1">
    <citation type="submission" date="2013-04" db="EMBL/GenBank/DDBJ databases">
        <title>The Genome Sequence of Parabacteroides gordonii DSM 23371.</title>
        <authorList>
            <consortium name="The Broad Institute Genomics Platform"/>
            <person name="Earl A."/>
            <person name="Ward D."/>
            <person name="Feldgarden M."/>
            <person name="Gevers D."/>
            <person name="Martens E."/>
            <person name="Sakamoto M."/>
            <person name="Benno Y."/>
            <person name="Suzuki N."/>
            <person name="Matsunaga N."/>
            <person name="Koshihara K."/>
            <person name="Seki M."/>
            <person name="Komiya H."/>
            <person name="Walker B."/>
            <person name="Young S."/>
            <person name="Zeng Q."/>
            <person name="Gargeya S."/>
            <person name="Fitzgerald M."/>
            <person name="Haas B."/>
            <person name="Abouelleil A."/>
            <person name="Allen A.W."/>
            <person name="Alvarado L."/>
            <person name="Arachchi H.M."/>
            <person name="Berlin A.M."/>
            <person name="Chapman S.B."/>
            <person name="Gainer-Dewar J."/>
            <person name="Goldberg J."/>
            <person name="Griggs A."/>
            <person name="Gujja S."/>
            <person name="Hansen M."/>
            <person name="Howarth C."/>
            <person name="Imamovic A."/>
            <person name="Ireland A."/>
            <person name="Larimer J."/>
            <person name="McCowan C."/>
            <person name="Murphy C."/>
            <person name="Pearson M."/>
            <person name="Poon T.W."/>
            <person name="Priest M."/>
            <person name="Roberts A."/>
            <person name="Saif S."/>
            <person name="Shea T."/>
            <person name="Sisk P."/>
            <person name="Sykes S."/>
            <person name="Wortman J."/>
            <person name="Nusbaum C."/>
            <person name="Birren B."/>
        </authorList>
    </citation>
    <scope>NUCLEOTIDE SEQUENCE [LARGE SCALE GENOMIC DNA]</scope>
    <source>
        <strain evidence="12 13">MS-1</strain>
    </source>
</reference>
<keyword evidence="4" id="KW-0805">Transcription regulation</keyword>
<feature type="transmembrane region" description="Helical" evidence="8">
    <location>
        <begin position="758"/>
        <end position="780"/>
    </location>
</feature>
<accession>A0A0F5JDQ5</accession>
<dbReference type="Pfam" id="PF12833">
    <property type="entry name" value="HTH_18"/>
    <property type="match status" value="1"/>
</dbReference>
<dbReference type="Pfam" id="PF07494">
    <property type="entry name" value="Reg_prop"/>
    <property type="match status" value="2"/>
</dbReference>
<dbReference type="InterPro" id="IPR036890">
    <property type="entry name" value="HATPase_C_sf"/>
</dbReference>
<dbReference type="FunFam" id="2.130.10.10:FF:000891">
    <property type="entry name" value="Two-component system sensor histidine kinase/response regulator, hybrid (One-component system)"/>
    <property type="match status" value="1"/>
</dbReference>
<keyword evidence="3 7" id="KW-0597">Phosphoprotein</keyword>
<dbReference type="SUPFAM" id="SSF46689">
    <property type="entry name" value="Homeodomain-like"/>
    <property type="match status" value="1"/>
</dbReference>
<dbReference type="CDD" id="cd00082">
    <property type="entry name" value="HisKA"/>
    <property type="match status" value="1"/>
</dbReference>
<dbReference type="PROSITE" id="PS01124">
    <property type="entry name" value="HTH_ARAC_FAMILY_2"/>
    <property type="match status" value="1"/>
</dbReference>
<dbReference type="InterPro" id="IPR018060">
    <property type="entry name" value="HTH_AraC"/>
</dbReference>
<dbReference type="Gene3D" id="3.40.50.2300">
    <property type="match status" value="1"/>
</dbReference>
<dbReference type="InterPro" id="IPR013783">
    <property type="entry name" value="Ig-like_fold"/>
</dbReference>
<sequence length="1316" mass="150475">MKKPLAYYIVNILLLSFIICLPSQASHYYFKQISLKEGLPSTVKVIFTDSKGIVWIGTRAGLAKFDGYELQKYQHEQNNPLSLPSNTIIKITEDKQHTIWILTEKGLTCYKQDTDNFSTIKNKDGNHIFAHSVCQVADGMLFGCRNQIYKYSYKDQELTLFARFNYRDGFMISSLSLWNENTLLCANRWKGLVLLDLHTGETSPAPFSCGDEIMSMLIDSKERIWISPYNKGVQCYDRNGKLLAAYSNQNSNLNNNVILCMEEKDSKIWAGTDGGGINIIDLEKKEIRILEHISGDNYSLPVNSVLSLYRDNNNNMWAGTIRDGLINICEVHMKTYTHSLLGNERGLSDNTVLSLHQEASGNIWIGTDGGGINSFNPSTKKFKHYSSTWGDKVASLTDGFTDEELLISVFNRGVFRFNKQTADYQQIVIINDSINHQLCHTGMAVNIYRNTPETILFLSDHILTYTISSGHFESVEEDFEGEIASLLNPIYHNSYLTYLNDLYNIYEFNHRTNKLTRIYKCPEETRINAVSRDQYGTFWLGTNYGLISYNPIIQQSQTIQTSLFQEVNSVICDQQNKVWIGADGMLFAHLIKEDKFIIFGESDGVLPNEYMYKPRLISQDGSVYIGGIKGLLCIDKDIPLETDEVPLLTLKNIIINGESANNEIKGNPPGISVPWNNKSITIKVQSLEKDIFRKKVYRYTIKGLSDQNIDSYKPELVIRSLPPGSYTITASCSKKDGDWTASQELLSITVMPPWYKSWWFILCILIVIVSVLAWLFHYTIKKKEYELKWSMKEHEQKVYEEKVRFLINISHELRTPLTLIHAPLKRILQALPESDLNFVPLKSIYNQAQRMRNIINTVLDVRKMEVGESKLQIKKHPLNKWLHSVSENFINECLNRNISLTYQLDERINEIPFDEHKCEIILTNLLINALKYSPDNTEINISSELYENNGKVRITVTDQGYGLKNVDTNKLFTRFYQGNNEQGGSGIGLSYSKILAELHGGCLKAKDREDENGAVFFFELPIEQTQTNEEQPSKPYLNELISSYEEEDNKQSGENFSTSNHTILLVEDNTELINFLDESLNGQFKKIYTATDGMEALRIAKEKQPDIVVSDIMMPRMNGFDLCKSIKDDLEISHIPVILLTARDDENSRLHGYKNGADSYLIKPFDIDTLQERIRSLLANREHIKNRYLKAGFIPQPQESTFSNTDEKFLLKLNKVITDNLANPSLDVPLLCKEIGMSRSSLYAKMRAITNMPVGDYINKLRMEKAINYLTTTDLNITEITTEVGFSTARYFSTAFKQYTGSTPTQYKENFKNEAK</sequence>
<dbReference type="RefSeq" id="WP_028726093.1">
    <property type="nucleotide sequence ID" value="NZ_AUAE01000008.1"/>
</dbReference>
<dbReference type="Pfam" id="PF02518">
    <property type="entry name" value="HATPase_c"/>
    <property type="match status" value="1"/>
</dbReference>
<feature type="domain" description="Response regulatory" evidence="11">
    <location>
        <begin position="1062"/>
        <end position="1178"/>
    </location>
</feature>
<dbReference type="PROSITE" id="PS50110">
    <property type="entry name" value="RESPONSE_REGULATORY"/>
    <property type="match status" value="1"/>
</dbReference>
<dbReference type="Gene3D" id="1.10.287.130">
    <property type="match status" value="1"/>
</dbReference>
<dbReference type="FunFam" id="3.40.50.2300:FF:000138">
    <property type="entry name" value="Two-component system sensor histidine kinase/response regulator"/>
    <property type="match status" value="1"/>
</dbReference>
<evidence type="ECO:0000256" key="6">
    <source>
        <dbReference type="ARBA" id="ARBA00023163"/>
    </source>
</evidence>
<keyword evidence="8" id="KW-1133">Transmembrane helix</keyword>
<evidence type="ECO:0000256" key="1">
    <source>
        <dbReference type="ARBA" id="ARBA00000085"/>
    </source>
</evidence>
<feature type="modified residue" description="4-aspartylphosphate" evidence="7">
    <location>
        <position position="1111"/>
    </location>
</feature>
<dbReference type="SMART" id="SM00448">
    <property type="entry name" value="REC"/>
    <property type="match status" value="1"/>
</dbReference>
<dbReference type="SUPFAM" id="SSF55874">
    <property type="entry name" value="ATPase domain of HSP90 chaperone/DNA topoisomerase II/histidine kinase"/>
    <property type="match status" value="1"/>
</dbReference>
<evidence type="ECO:0000313" key="12">
    <source>
        <dbReference type="EMBL" id="KKB55625.1"/>
    </source>
</evidence>
<dbReference type="InterPro" id="IPR011123">
    <property type="entry name" value="Y_Y_Y"/>
</dbReference>
<dbReference type="GO" id="GO:0043565">
    <property type="term" value="F:sequence-specific DNA binding"/>
    <property type="evidence" value="ECO:0007669"/>
    <property type="project" value="InterPro"/>
</dbReference>
<evidence type="ECO:0000256" key="3">
    <source>
        <dbReference type="ARBA" id="ARBA00022553"/>
    </source>
</evidence>
<keyword evidence="6" id="KW-0804">Transcription</keyword>
<dbReference type="InterPro" id="IPR015943">
    <property type="entry name" value="WD40/YVTN_repeat-like_dom_sf"/>
</dbReference>
<dbReference type="GO" id="GO:0000155">
    <property type="term" value="F:phosphorelay sensor kinase activity"/>
    <property type="evidence" value="ECO:0007669"/>
    <property type="project" value="InterPro"/>
</dbReference>
<keyword evidence="13" id="KW-1185">Reference proteome</keyword>
<dbReference type="PROSITE" id="PS00041">
    <property type="entry name" value="HTH_ARAC_FAMILY_1"/>
    <property type="match status" value="1"/>
</dbReference>
<dbReference type="SMART" id="SM00342">
    <property type="entry name" value="HTH_ARAC"/>
    <property type="match status" value="1"/>
</dbReference>
<dbReference type="CDD" id="cd17574">
    <property type="entry name" value="REC_OmpR"/>
    <property type="match status" value="1"/>
</dbReference>
<name>A0A0F5JDQ5_9BACT</name>
<keyword evidence="8" id="KW-0812">Transmembrane</keyword>
<comment type="caution">
    <text evidence="12">The sequence shown here is derived from an EMBL/GenBank/DDBJ whole genome shotgun (WGS) entry which is preliminary data.</text>
</comment>
<dbReference type="PANTHER" id="PTHR43547">
    <property type="entry name" value="TWO-COMPONENT HISTIDINE KINASE"/>
    <property type="match status" value="1"/>
</dbReference>
<evidence type="ECO:0000259" key="11">
    <source>
        <dbReference type="PROSITE" id="PS50110"/>
    </source>
</evidence>
<evidence type="ECO:0000313" key="13">
    <source>
        <dbReference type="Proteomes" id="UP000033035"/>
    </source>
</evidence>
<dbReference type="SUPFAM" id="SSF52172">
    <property type="entry name" value="CheY-like"/>
    <property type="match status" value="1"/>
</dbReference>
<dbReference type="Gene3D" id="2.60.40.10">
    <property type="entry name" value="Immunoglobulins"/>
    <property type="match status" value="1"/>
</dbReference>
<dbReference type="InterPro" id="IPR001789">
    <property type="entry name" value="Sig_transdc_resp-reg_receiver"/>
</dbReference>
<evidence type="ECO:0000256" key="7">
    <source>
        <dbReference type="PROSITE-ProRule" id="PRU00169"/>
    </source>
</evidence>
<dbReference type="SMART" id="SM00388">
    <property type="entry name" value="HisKA"/>
    <property type="match status" value="1"/>
</dbReference>
<evidence type="ECO:0000256" key="2">
    <source>
        <dbReference type="ARBA" id="ARBA00012438"/>
    </source>
</evidence>
<dbReference type="InterPro" id="IPR036097">
    <property type="entry name" value="HisK_dim/P_sf"/>
</dbReference>
<evidence type="ECO:0000256" key="4">
    <source>
        <dbReference type="ARBA" id="ARBA00023015"/>
    </source>
</evidence>
<dbReference type="Pfam" id="PF00512">
    <property type="entry name" value="HisKA"/>
    <property type="match status" value="1"/>
</dbReference>
<protein>
    <recommendedName>
        <fullName evidence="2">histidine kinase</fullName>
        <ecNumber evidence="2">2.7.13.3</ecNumber>
    </recommendedName>
</protein>
<organism evidence="12 13">
    <name type="scientific">Parabacteroides gordonii MS-1 = DSM 23371</name>
    <dbReference type="NCBI Taxonomy" id="1203610"/>
    <lineage>
        <taxon>Bacteria</taxon>
        <taxon>Pseudomonadati</taxon>
        <taxon>Bacteroidota</taxon>
        <taxon>Bacteroidia</taxon>
        <taxon>Bacteroidales</taxon>
        <taxon>Tannerellaceae</taxon>
        <taxon>Parabacteroides</taxon>
    </lineage>
</organism>
<dbReference type="Gene3D" id="3.30.565.10">
    <property type="entry name" value="Histidine kinase-like ATPase, C-terminal domain"/>
    <property type="match status" value="1"/>
</dbReference>
<proteinExistence type="predicted"/>
<dbReference type="EMBL" id="AQHW01000015">
    <property type="protein sequence ID" value="KKB55625.1"/>
    <property type="molecule type" value="Genomic_DNA"/>
</dbReference>
<dbReference type="InterPro" id="IPR003594">
    <property type="entry name" value="HATPase_dom"/>
</dbReference>
<dbReference type="SUPFAM" id="SSF63829">
    <property type="entry name" value="Calcium-dependent phosphotriesterase"/>
    <property type="match status" value="1"/>
</dbReference>
<evidence type="ECO:0000259" key="9">
    <source>
        <dbReference type="PROSITE" id="PS01124"/>
    </source>
</evidence>
<dbReference type="InterPro" id="IPR009057">
    <property type="entry name" value="Homeodomain-like_sf"/>
</dbReference>
<dbReference type="EC" id="2.7.13.3" evidence="2"/>
<dbReference type="InterPro" id="IPR018062">
    <property type="entry name" value="HTH_AraC-typ_CS"/>
</dbReference>
<dbReference type="PROSITE" id="PS50109">
    <property type="entry name" value="HIS_KIN"/>
    <property type="match status" value="1"/>
</dbReference>
<dbReference type="SUPFAM" id="SSF101898">
    <property type="entry name" value="NHL repeat"/>
    <property type="match status" value="1"/>
</dbReference>
<dbReference type="Pfam" id="PF07495">
    <property type="entry name" value="Y_Y_Y"/>
    <property type="match status" value="1"/>
</dbReference>
<dbReference type="HOGENOM" id="CLU_000445_28_1_10"/>
<dbReference type="InterPro" id="IPR011006">
    <property type="entry name" value="CheY-like_superfamily"/>
</dbReference>
<evidence type="ECO:0000256" key="5">
    <source>
        <dbReference type="ARBA" id="ARBA00023125"/>
    </source>
</evidence>
<dbReference type="Gene3D" id="1.10.10.60">
    <property type="entry name" value="Homeodomain-like"/>
    <property type="match status" value="1"/>
</dbReference>
<dbReference type="PANTHER" id="PTHR43547:SF2">
    <property type="entry name" value="HYBRID SIGNAL TRANSDUCTION HISTIDINE KINASE C"/>
    <property type="match status" value="1"/>
</dbReference>
<dbReference type="SUPFAM" id="SSF47384">
    <property type="entry name" value="Homodimeric domain of signal transducing histidine kinase"/>
    <property type="match status" value="1"/>
</dbReference>
<comment type="catalytic activity">
    <reaction evidence="1">
        <text>ATP + protein L-histidine = ADP + protein N-phospho-L-histidine.</text>
        <dbReference type="EC" id="2.7.13.3"/>
    </reaction>
</comment>
<evidence type="ECO:0000256" key="8">
    <source>
        <dbReference type="SAM" id="Phobius"/>
    </source>
</evidence>
<dbReference type="PRINTS" id="PR00344">
    <property type="entry name" value="BCTRLSENSOR"/>
</dbReference>
<dbReference type="InterPro" id="IPR003661">
    <property type="entry name" value="HisK_dim/P_dom"/>
</dbReference>
<keyword evidence="8" id="KW-0472">Membrane</keyword>
<keyword evidence="5" id="KW-0238">DNA-binding</keyword>
<dbReference type="Proteomes" id="UP000033035">
    <property type="component" value="Unassembled WGS sequence"/>
</dbReference>